<gene>
    <name evidence="2" type="ORF">YASMINEVIRUS_277</name>
</gene>
<comment type="caution">
    <text evidence="2">The sequence shown here is derived from an EMBL/GenBank/DDBJ whole genome shotgun (WGS) entry which is preliminary data.</text>
</comment>
<reference evidence="2 3" key="1">
    <citation type="submission" date="2018-10" db="EMBL/GenBank/DDBJ databases">
        <authorList>
            <consortium name="IHU Genomes"/>
        </authorList>
    </citation>
    <scope>NUCLEOTIDE SEQUENCE [LARGE SCALE GENOMIC DNA]</scope>
    <source>
        <strain evidence="2 3">A1</strain>
    </source>
</reference>
<evidence type="ECO:0000259" key="1">
    <source>
        <dbReference type="SMART" id="SM00955"/>
    </source>
</evidence>
<dbReference type="Pfam" id="PF00773">
    <property type="entry name" value="RNB"/>
    <property type="match status" value="1"/>
</dbReference>
<organism evidence="2 3">
    <name type="scientific">Yasminevirus sp. GU-2018</name>
    <dbReference type="NCBI Taxonomy" id="2420051"/>
    <lineage>
        <taxon>Viruses</taxon>
        <taxon>Varidnaviria</taxon>
        <taxon>Bamfordvirae</taxon>
        <taxon>Nucleocytoviricota</taxon>
        <taxon>Megaviricetes</taxon>
        <taxon>Imitervirales</taxon>
        <taxon>Mimiviridae</taxon>
        <taxon>Klosneuvirinae</taxon>
        <taxon>Yasminevirus</taxon>
        <taxon>Yasminevirus saudimassiliense</taxon>
    </lineage>
</organism>
<dbReference type="InterPro" id="IPR012340">
    <property type="entry name" value="NA-bd_OB-fold"/>
</dbReference>
<dbReference type="Proteomes" id="UP000594342">
    <property type="component" value="Unassembled WGS sequence"/>
</dbReference>
<keyword evidence="3" id="KW-1185">Reference proteome</keyword>
<protein>
    <submittedName>
        <fullName evidence="2">Putative rrp44-like exonuclease</fullName>
    </submittedName>
</protein>
<name>A0A5K0U8K4_9VIRU</name>
<sequence>MQIYYGRRYTDFFSDNVHDTDLDTSVLDPSVEGLESVDDTDQTTSSSGGLNKLAKLYSLDTSDTLHLTTIPGVLRLSSKNFKTTTKRGFIMKEFNDMFNLFPAFMVRTDKIKDYTDKYVVVKVTQNLDPLTGVKSLYGTIERYIGDVGDVKTEQTLCQVISTCHWSRKIERNLQASNSLARDDLTPERSDLSSNKSMYTVSVDPPGSKDIDDAISVEIVDSHNVIVGVHIADPTSYVIEGSELDLEISKRAESVYLSDVTYHMFPESLSTDLFSLREKRVSRTFSVMVHLTKTDRWNITTSSVTKTLVRIDENTTYDAYQTTVDTSNTDDVFPVNSKKLMYEIGRDLYVDMLDSGRQTEYSSKRMVELFMVLANCIVAEKAVELASDLTSGTTDGQPKKVPIIVRSQGVSDYVLSDTEKIQAKELTTKDQALLVEHTQLRAQSAELRYYNPKSTMNSHATLKKSLYTHFTSPIRRYSDILFHRTLYNLLTRNSTFSLNIMIDGDSFGVGEMFVMNHYKKYYRNVSNLEKHILLTHDVIENLGYYPSDRIIKLQGVILDINTVNTDSKKALTNTKIVLKIKCTSVVQSDETEAKIDPQLLQRLTKRLCNTVHTVTYVPGVSGDDVSTSSTPEFRLFDEITYKMCFLQRDVRKVRTYL</sequence>
<dbReference type="SMART" id="SM00955">
    <property type="entry name" value="RNB"/>
    <property type="match status" value="1"/>
</dbReference>
<dbReference type="InterPro" id="IPR001900">
    <property type="entry name" value="RNase_II/R"/>
</dbReference>
<feature type="domain" description="RNB" evidence="1">
    <location>
        <begin position="188"/>
        <end position="491"/>
    </location>
</feature>
<keyword evidence="2" id="KW-0378">Hydrolase</keyword>
<dbReference type="PANTHER" id="PTHR23355">
    <property type="entry name" value="RIBONUCLEASE"/>
    <property type="match status" value="1"/>
</dbReference>
<proteinExistence type="predicted"/>
<dbReference type="GO" id="GO:0006402">
    <property type="term" value="P:mRNA catabolic process"/>
    <property type="evidence" value="ECO:0007669"/>
    <property type="project" value="TreeGrafter"/>
</dbReference>
<dbReference type="GO" id="GO:0000175">
    <property type="term" value="F:3'-5'-RNA exonuclease activity"/>
    <property type="evidence" value="ECO:0007669"/>
    <property type="project" value="TreeGrafter"/>
</dbReference>
<accession>A0A5K0U8K4</accession>
<keyword evidence="2" id="KW-0269">Exonuclease</keyword>
<dbReference type="GO" id="GO:0003723">
    <property type="term" value="F:RNA binding"/>
    <property type="evidence" value="ECO:0007669"/>
    <property type="project" value="InterPro"/>
</dbReference>
<dbReference type="PANTHER" id="PTHR23355:SF55">
    <property type="entry name" value="RIBONUCLEASE II_R DOMAIN-CONTAINING PROTEIN"/>
    <property type="match status" value="1"/>
</dbReference>
<evidence type="ECO:0000313" key="2">
    <source>
        <dbReference type="EMBL" id="VBB17814.1"/>
    </source>
</evidence>
<evidence type="ECO:0000313" key="3">
    <source>
        <dbReference type="Proteomes" id="UP000594342"/>
    </source>
</evidence>
<dbReference type="SUPFAM" id="SSF50249">
    <property type="entry name" value="Nucleic acid-binding proteins"/>
    <property type="match status" value="1"/>
</dbReference>
<dbReference type="InterPro" id="IPR050180">
    <property type="entry name" value="RNR_Ribonuclease"/>
</dbReference>
<keyword evidence="2" id="KW-0540">Nuclease</keyword>
<dbReference type="EMBL" id="UPSH01000001">
    <property type="protein sequence ID" value="VBB17814.1"/>
    <property type="molecule type" value="Genomic_DNA"/>
</dbReference>